<dbReference type="PROSITE" id="PS51257">
    <property type="entry name" value="PROKAR_LIPOPROTEIN"/>
    <property type="match status" value="1"/>
</dbReference>
<accession>A0ABQ5JLI3</accession>
<evidence type="ECO:0000313" key="3">
    <source>
        <dbReference type="Proteomes" id="UP001628078"/>
    </source>
</evidence>
<keyword evidence="1" id="KW-0732">Signal</keyword>
<feature type="chain" id="PRO_5046616841" evidence="1">
    <location>
        <begin position="20"/>
        <end position="285"/>
    </location>
</feature>
<reference evidence="2 3" key="1">
    <citation type="submission" date="2022-03" db="EMBL/GenBank/DDBJ databases">
        <title>Draft genome sequence of Furfurilactobacillus curtus JCM 31185.</title>
        <authorList>
            <person name="Suzuki S."/>
            <person name="Endo A."/>
            <person name="Kajikawa A."/>
        </authorList>
    </citation>
    <scope>NUCLEOTIDE SEQUENCE [LARGE SCALE GENOMIC DNA]</scope>
    <source>
        <strain evidence="2 3">JCM 31185</strain>
    </source>
</reference>
<protein>
    <submittedName>
        <fullName evidence="2">Lipoprotein</fullName>
    </submittedName>
</protein>
<evidence type="ECO:0000313" key="2">
    <source>
        <dbReference type="EMBL" id="GKT05316.1"/>
    </source>
</evidence>
<organism evidence="2 3">
    <name type="scientific">Furfurilactobacillus curtus</name>
    <dbReference type="NCBI Taxonomy" id="1746200"/>
    <lineage>
        <taxon>Bacteria</taxon>
        <taxon>Bacillati</taxon>
        <taxon>Bacillota</taxon>
        <taxon>Bacilli</taxon>
        <taxon>Lactobacillales</taxon>
        <taxon>Lactobacillaceae</taxon>
        <taxon>Furfurilactobacillus</taxon>
    </lineage>
</organism>
<dbReference type="Proteomes" id="UP001628078">
    <property type="component" value="Unassembled WGS sequence"/>
</dbReference>
<comment type="caution">
    <text evidence="2">The sequence shown here is derived from an EMBL/GenBank/DDBJ whole genome shotgun (WGS) entry which is preliminary data.</text>
</comment>
<sequence length="285" mass="30495">MRRNSLLIVTAAVSLLALAGCGRASLSTTKQTYRANVLVAPVKGHTNAKTVTYQIDQQTPHKQTVHDGTFVIQVPSTTKRQQVKLSANGNHQTVQVAAVKPLTNYQSLQQAYNQALTGSKMSPAAQKQAVTLQKAAAQLKQQPNPELAATVQQLQPQVQAAMAQAKTAAKGQLLPVATPKNGLHDVVSTKVVQTRMNVQDGQVMAASMMVPTKAFKSKAGQKEFGTSFALMAGTTGADAKKVMKEFGKQTKAAKKGNTTVHPIYSNGVKFTFGVSTSKIYLFMEK</sequence>
<dbReference type="EMBL" id="BQXO01000002">
    <property type="protein sequence ID" value="GKT05316.1"/>
    <property type="molecule type" value="Genomic_DNA"/>
</dbReference>
<keyword evidence="2" id="KW-0449">Lipoprotein</keyword>
<gene>
    <name evidence="2" type="ORF">JCM31185_06050</name>
</gene>
<name>A0ABQ5JLI3_9LACO</name>
<keyword evidence="3" id="KW-1185">Reference proteome</keyword>
<evidence type="ECO:0000256" key="1">
    <source>
        <dbReference type="SAM" id="SignalP"/>
    </source>
</evidence>
<feature type="signal peptide" evidence="1">
    <location>
        <begin position="1"/>
        <end position="19"/>
    </location>
</feature>
<dbReference type="RefSeq" id="WP_407882584.1">
    <property type="nucleotide sequence ID" value="NZ_BQXO01000002.1"/>
</dbReference>
<proteinExistence type="predicted"/>